<evidence type="ECO:0000256" key="3">
    <source>
        <dbReference type="ARBA" id="ARBA00006462"/>
    </source>
</evidence>
<keyword evidence="7" id="KW-0812">Transmembrane</keyword>
<evidence type="ECO:0000313" key="14">
    <source>
        <dbReference type="WBParaSite" id="MBELARI_LOCUS6484"/>
    </source>
</evidence>
<dbReference type="EC" id="2.4.1.122" evidence="4"/>
<accession>A0AAF3FI27</accession>
<keyword evidence="10" id="KW-1133">Transmembrane helix</keyword>
<dbReference type="Proteomes" id="UP000887575">
    <property type="component" value="Unassembled WGS sequence"/>
</dbReference>
<protein>
    <recommendedName>
        <fullName evidence="4">N-acetylgalactosaminide beta-1,3-galactosyltransferase</fullName>
        <ecNumber evidence="4">2.4.1.122</ecNumber>
    </recommendedName>
</protein>
<evidence type="ECO:0000256" key="1">
    <source>
        <dbReference type="ARBA" id="ARBA00004606"/>
    </source>
</evidence>
<dbReference type="Gene3D" id="3.90.550.50">
    <property type="match status" value="1"/>
</dbReference>
<proteinExistence type="inferred from homology"/>
<evidence type="ECO:0000256" key="5">
    <source>
        <dbReference type="ARBA" id="ARBA00022676"/>
    </source>
</evidence>
<dbReference type="GO" id="GO:0016020">
    <property type="term" value="C:membrane"/>
    <property type="evidence" value="ECO:0007669"/>
    <property type="project" value="UniProtKB-SubCell"/>
</dbReference>
<evidence type="ECO:0000259" key="12">
    <source>
        <dbReference type="Pfam" id="PF02434"/>
    </source>
</evidence>
<name>A0AAF3FI27_9BILA</name>
<dbReference type="InterPro" id="IPR026050">
    <property type="entry name" value="C1GALT1/C1GALT1_chp1"/>
</dbReference>
<dbReference type="PANTHER" id="PTHR23033">
    <property type="entry name" value="BETA1,3-GALACTOSYLTRANSFERASE"/>
    <property type="match status" value="1"/>
</dbReference>
<keyword evidence="9" id="KW-0735">Signal-anchor</keyword>
<dbReference type="AlphaFoldDB" id="A0AAF3FI27"/>
<dbReference type="WBParaSite" id="MBELARI_LOCUS6484">
    <property type="protein sequence ID" value="MBELARI_LOCUS6484"/>
    <property type="gene ID" value="MBELARI_LOCUS6484"/>
</dbReference>
<evidence type="ECO:0000256" key="2">
    <source>
        <dbReference type="ARBA" id="ARBA00004922"/>
    </source>
</evidence>
<dbReference type="GO" id="GO:0016263">
    <property type="term" value="F:glycoprotein-N-acetylgalactosamine 3-beta-galactosyltransferase activity"/>
    <property type="evidence" value="ECO:0007669"/>
    <property type="project" value="UniProtKB-EC"/>
</dbReference>
<keyword evidence="11" id="KW-0472">Membrane</keyword>
<comment type="subcellular location">
    <subcellularLocation>
        <location evidence="1">Membrane</location>
        <topology evidence="1">Single-pass type II membrane protein</topology>
    </subcellularLocation>
</comment>
<keyword evidence="6" id="KW-0808">Transferase</keyword>
<reference evidence="14" key="1">
    <citation type="submission" date="2024-02" db="UniProtKB">
        <authorList>
            <consortium name="WormBaseParasite"/>
        </authorList>
    </citation>
    <scope>IDENTIFICATION</scope>
</reference>
<evidence type="ECO:0000256" key="7">
    <source>
        <dbReference type="ARBA" id="ARBA00022692"/>
    </source>
</evidence>
<keyword evidence="8" id="KW-0547">Nucleotide-binding</keyword>
<dbReference type="InterPro" id="IPR003378">
    <property type="entry name" value="Fringe-like_glycosylTrfase"/>
</dbReference>
<evidence type="ECO:0000256" key="11">
    <source>
        <dbReference type="ARBA" id="ARBA00023136"/>
    </source>
</evidence>
<evidence type="ECO:0000256" key="9">
    <source>
        <dbReference type="ARBA" id="ARBA00022968"/>
    </source>
</evidence>
<dbReference type="PANTHER" id="PTHR23033:SF14">
    <property type="entry name" value="GLYCOPROTEIN-N-ACETYLGALACTOSAMINE 3-BETA-GALACTOSYLTRANSFERASE 1-RELATED"/>
    <property type="match status" value="1"/>
</dbReference>
<feature type="domain" description="Fringe-like glycosyltransferase" evidence="12">
    <location>
        <begin position="42"/>
        <end position="138"/>
    </location>
</feature>
<evidence type="ECO:0000313" key="13">
    <source>
        <dbReference type="Proteomes" id="UP000887575"/>
    </source>
</evidence>
<evidence type="ECO:0000256" key="4">
    <source>
        <dbReference type="ARBA" id="ARBA00012557"/>
    </source>
</evidence>
<keyword evidence="5" id="KW-0328">Glycosyltransferase</keyword>
<comment type="similarity">
    <text evidence="3">Belongs to the glycosyltransferase 31 family. Beta3-Gal-T subfamily.</text>
</comment>
<comment type="pathway">
    <text evidence="2">Protein modification; protein glycosylation.</text>
</comment>
<dbReference type="GO" id="GO:0000166">
    <property type="term" value="F:nucleotide binding"/>
    <property type="evidence" value="ECO:0007669"/>
    <property type="project" value="UniProtKB-KW"/>
</dbReference>
<organism evidence="13 14">
    <name type="scientific">Mesorhabditis belari</name>
    <dbReference type="NCBI Taxonomy" id="2138241"/>
    <lineage>
        <taxon>Eukaryota</taxon>
        <taxon>Metazoa</taxon>
        <taxon>Ecdysozoa</taxon>
        <taxon>Nematoda</taxon>
        <taxon>Chromadorea</taxon>
        <taxon>Rhabditida</taxon>
        <taxon>Rhabditina</taxon>
        <taxon>Rhabditomorpha</taxon>
        <taxon>Rhabditoidea</taxon>
        <taxon>Rhabditidae</taxon>
        <taxon>Mesorhabditinae</taxon>
        <taxon>Mesorhabditis</taxon>
    </lineage>
</organism>
<evidence type="ECO:0000256" key="10">
    <source>
        <dbReference type="ARBA" id="ARBA00022989"/>
    </source>
</evidence>
<evidence type="ECO:0000256" key="6">
    <source>
        <dbReference type="ARBA" id="ARBA00022679"/>
    </source>
</evidence>
<keyword evidence="13" id="KW-1185">Reference proteome</keyword>
<evidence type="ECO:0000256" key="8">
    <source>
        <dbReference type="ARBA" id="ARBA00022741"/>
    </source>
</evidence>
<sequence>MAKGRGGWVISFESPGQAKTQRGWLWDRVKAAFRRTYKEKGTKFDWFMKADDDCYYVMENIREKKIFRFSSKYNPDEPWYLGELVSVGGDGYPSGGTGYILSRAALKKFVTALDAPDTKCRKESDEMEDIHMGACFRYANISIIPTVDKEGRHSLIPINLKDLVPDVGERSNFNKWYTGFAKIKVSSGKECCGPKLMAVHYVSYQDMFVYDYLLYRVKIAGIDP</sequence>
<dbReference type="Pfam" id="PF02434">
    <property type="entry name" value="Fringe"/>
    <property type="match status" value="1"/>
</dbReference>